<dbReference type="PANTHER" id="PTHR30194">
    <property type="entry name" value="CROSSOVER JUNCTION ENDODEOXYRIBONUCLEASE RUVC"/>
    <property type="match status" value="1"/>
</dbReference>
<comment type="catalytic activity">
    <reaction evidence="12 13">
        <text>Endonucleolytic cleavage at a junction such as a reciprocal single-stranded crossover between two homologous DNA duplexes (Holliday junction).</text>
        <dbReference type="EC" id="3.1.21.10"/>
    </reaction>
</comment>
<dbReference type="InterPro" id="IPR012337">
    <property type="entry name" value="RNaseH-like_sf"/>
</dbReference>
<comment type="subcellular location">
    <subcellularLocation>
        <location evidence="13">Cytoplasm</location>
    </subcellularLocation>
</comment>
<dbReference type="GO" id="GO:0000287">
    <property type="term" value="F:magnesium ion binding"/>
    <property type="evidence" value="ECO:0007669"/>
    <property type="project" value="UniProtKB-UniRule"/>
</dbReference>
<comment type="function">
    <text evidence="13">The RuvA-RuvB-RuvC complex processes Holliday junction (HJ) DNA during genetic recombination and DNA repair. Endonuclease that resolves HJ intermediates. Cleaves cruciform DNA by making single-stranded nicks across the HJ at symmetrical positions within the homologous arms, yielding a 5'-phosphate and a 3'-hydroxyl group; requires a central core of homology in the junction. The consensus cleavage sequence is 5'-(A/T)TT(C/G)-3'. Cleavage occurs on the 3'-side of the TT dinucleotide at the point of strand exchange. HJ branch migration catalyzed by RuvA-RuvB allows RuvC to scan DNA until it finds its consensus sequence, where it cleaves and resolves the cruciform DNA.</text>
</comment>
<reference evidence="15 16" key="1">
    <citation type="journal article" date="2016" name="Nat. Commun.">
        <title>Thousands of microbial genomes shed light on interconnected biogeochemical processes in an aquifer system.</title>
        <authorList>
            <person name="Anantharaman K."/>
            <person name="Brown C.T."/>
            <person name="Hug L.A."/>
            <person name="Sharon I."/>
            <person name="Castelle C.J."/>
            <person name="Probst A.J."/>
            <person name="Thomas B.C."/>
            <person name="Singh A."/>
            <person name="Wilkins M.J."/>
            <person name="Karaoz U."/>
            <person name="Brodie E.L."/>
            <person name="Williams K.H."/>
            <person name="Hubbard S.S."/>
            <person name="Banfield J.F."/>
        </authorList>
    </citation>
    <scope>NUCLEOTIDE SEQUENCE [LARGE SCALE GENOMIC DNA]</scope>
</reference>
<dbReference type="CDD" id="cd16962">
    <property type="entry name" value="RuvC"/>
    <property type="match status" value="1"/>
</dbReference>
<dbReference type="EMBL" id="MHSR01000013">
    <property type="protein sequence ID" value="OHA46659.1"/>
    <property type="molecule type" value="Genomic_DNA"/>
</dbReference>
<evidence type="ECO:0000256" key="2">
    <source>
        <dbReference type="ARBA" id="ARBA00022490"/>
    </source>
</evidence>
<evidence type="ECO:0000313" key="16">
    <source>
        <dbReference type="Proteomes" id="UP000178869"/>
    </source>
</evidence>
<organism evidence="15 16">
    <name type="scientific">Candidatus Terrybacteria bacterium RIFCSPHIGHO2_01_FULL_43_35</name>
    <dbReference type="NCBI Taxonomy" id="1802361"/>
    <lineage>
        <taxon>Bacteria</taxon>
        <taxon>Candidatus Terryibacteriota</taxon>
    </lineage>
</organism>
<evidence type="ECO:0000256" key="12">
    <source>
        <dbReference type="ARBA" id="ARBA00029354"/>
    </source>
</evidence>
<name>A0A1G2PFX8_9BACT</name>
<evidence type="ECO:0000256" key="1">
    <source>
        <dbReference type="ARBA" id="ARBA00009518"/>
    </source>
</evidence>
<evidence type="ECO:0000256" key="7">
    <source>
        <dbReference type="ARBA" id="ARBA00022801"/>
    </source>
</evidence>
<comment type="caution">
    <text evidence="15">The sequence shown here is derived from an EMBL/GenBank/DDBJ whole genome shotgun (WGS) entry which is preliminary data.</text>
</comment>
<evidence type="ECO:0000256" key="9">
    <source>
        <dbReference type="ARBA" id="ARBA00023125"/>
    </source>
</evidence>
<dbReference type="NCBIfam" id="NF000711">
    <property type="entry name" value="PRK00039.2-1"/>
    <property type="match status" value="1"/>
</dbReference>
<dbReference type="FunFam" id="3.30.420.10:FF:000002">
    <property type="entry name" value="Crossover junction endodeoxyribonuclease RuvC"/>
    <property type="match status" value="1"/>
</dbReference>
<dbReference type="EC" id="3.1.21.10" evidence="13 14"/>
<feature type="binding site" evidence="13">
    <location>
        <position position="67"/>
    </location>
    <ligand>
        <name>Mg(2+)</name>
        <dbReference type="ChEBI" id="CHEBI:18420"/>
        <label>2</label>
    </ligand>
</feature>
<dbReference type="GO" id="GO:0048476">
    <property type="term" value="C:Holliday junction resolvase complex"/>
    <property type="evidence" value="ECO:0007669"/>
    <property type="project" value="UniProtKB-UniRule"/>
</dbReference>
<evidence type="ECO:0000256" key="4">
    <source>
        <dbReference type="ARBA" id="ARBA00022723"/>
    </source>
</evidence>
<dbReference type="HAMAP" id="MF_00034">
    <property type="entry name" value="RuvC"/>
    <property type="match status" value="1"/>
</dbReference>
<dbReference type="GO" id="GO:0008821">
    <property type="term" value="F:crossover junction DNA endonuclease activity"/>
    <property type="evidence" value="ECO:0007669"/>
    <property type="project" value="UniProtKB-UniRule"/>
</dbReference>
<dbReference type="GO" id="GO:0006310">
    <property type="term" value="P:DNA recombination"/>
    <property type="evidence" value="ECO:0007669"/>
    <property type="project" value="UniProtKB-UniRule"/>
</dbReference>
<keyword evidence="9 13" id="KW-0238">DNA-binding</keyword>
<evidence type="ECO:0000256" key="11">
    <source>
        <dbReference type="ARBA" id="ARBA00023204"/>
    </source>
</evidence>
<sequence length="159" mass="17137">MRILGIDPGIATTGWGLIEVADHKLKCLDFGTIQTSKNLGSAERLNTIALELSIILDKSSPDLVIVEEIFFAKNRKTAVAVAQARGVIMAVAHGHGEVLEMTPLQVKQFIAFSGKAGKERVGVMVKKFLGMRNIPKPDDAADALAIAVCAAFNRNKIRL</sequence>
<evidence type="ECO:0000256" key="8">
    <source>
        <dbReference type="ARBA" id="ARBA00022842"/>
    </source>
</evidence>
<keyword evidence="10 13" id="KW-0233">DNA recombination</keyword>
<evidence type="ECO:0000313" key="15">
    <source>
        <dbReference type="EMBL" id="OHA46659.1"/>
    </source>
</evidence>
<keyword evidence="5 13" id="KW-0255">Endonuclease</keyword>
<dbReference type="InterPro" id="IPR036397">
    <property type="entry name" value="RNaseH_sf"/>
</dbReference>
<protein>
    <recommendedName>
        <fullName evidence="13 14">Crossover junction endodeoxyribonuclease RuvC</fullName>
        <ecNumber evidence="13 14">3.1.21.10</ecNumber>
    </recommendedName>
    <alternativeName>
        <fullName evidence="13">Holliday junction nuclease RuvC</fullName>
    </alternativeName>
    <alternativeName>
        <fullName evidence="13">Holliday junction resolvase RuvC</fullName>
    </alternativeName>
</protein>
<dbReference type="Proteomes" id="UP000178869">
    <property type="component" value="Unassembled WGS sequence"/>
</dbReference>
<gene>
    <name evidence="13" type="primary">ruvC</name>
    <name evidence="15" type="ORF">A2828_02020</name>
</gene>
<feature type="binding site" evidence="13">
    <location>
        <position position="139"/>
    </location>
    <ligand>
        <name>Mg(2+)</name>
        <dbReference type="ChEBI" id="CHEBI:18420"/>
        <label>1</label>
    </ligand>
</feature>
<dbReference type="PRINTS" id="PR00696">
    <property type="entry name" value="RSOLVASERUVC"/>
</dbReference>
<keyword evidence="4 13" id="KW-0479">Metal-binding</keyword>
<dbReference type="PANTHER" id="PTHR30194:SF3">
    <property type="entry name" value="CROSSOVER JUNCTION ENDODEOXYRIBONUCLEASE RUVC"/>
    <property type="match status" value="1"/>
</dbReference>
<dbReference type="GO" id="GO:0005737">
    <property type="term" value="C:cytoplasm"/>
    <property type="evidence" value="ECO:0007669"/>
    <property type="project" value="UniProtKB-SubCell"/>
</dbReference>
<keyword evidence="3 13" id="KW-0540">Nuclease</keyword>
<comment type="subunit">
    <text evidence="13">Homodimer which binds Holliday junction (HJ) DNA. The HJ becomes 2-fold symmetrical on binding to RuvC with unstacked arms; it has a different conformation from HJ DNA in complex with RuvA. In the full resolvosome a probable DNA-RuvA(4)-RuvB(12)-RuvC(2) complex forms which resolves the HJ.</text>
</comment>
<keyword evidence="11 13" id="KW-0234">DNA repair</keyword>
<keyword evidence="7 13" id="KW-0378">Hydrolase</keyword>
<evidence type="ECO:0000256" key="13">
    <source>
        <dbReference type="HAMAP-Rule" id="MF_00034"/>
    </source>
</evidence>
<dbReference type="GO" id="GO:0003677">
    <property type="term" value="F:DNA binding"/>
    <property type="evidence" value="ECO:0007669"/>
    <property type="project" value="UniProtKB-KW"/>
</dbReference>
<evidence type="ECO:0000256" key="3">
    <source>
        <dbReference type="ARBA" id="ARBA00022722"/>
    </source>
</evidence>
<keyword evidence="2 13" id="KW-0963">Cytoplasm</keyword>
<feature type="active site" evidence="13">
    <location>
        <position position="139"/>
    </location>
</feature>
<evidence type="ECO:0000256" key="10">
    <source>
        <dbReference type="ARBA" id="ARBA00023172"/>
    </source>
</evidence>
<comment type="similarity">
    <text evidence="1 13">Belongs to the RuvC family.</text>
</comment>
<feature type="active site" evidence="13">
    <location>
        <position position="67"/>
    </location>
</feature>
<dbReference type="Pfam" id="PF02075">
    <property type="entry name" value="RuvC"/>
    <property type="match status" value="1"/>
</dbReference>
<keyword evidence="8 13" id="KW-0460">Magnesium</keyword>
<feature type="active site" evidence="13">
    <location>
        <position position="7"/>
    </location>
</feature>
<dbReference type="SUPFAM" id="SSF53098">
    <property type="entry name" value="Ribonuclease H-like"/>
    <property type="match status" value="1"/>
</dbReference>
<dbReference type="NCBIfam" id="TIGR00228">
    <property type="entry name" value="ruvC"/>
    <property type="match status" value="1"/>
</dbReference>
<dbReference type="InterPro" id="IPR002176">
    <property type="entry name" value="X-over_junc_endoDNase_RuvC"/>
</dbReference>
<evidence type="ECO:0000256" key="5">
    <source>
        <dbReference type="ARBA" id="ARBA00022759"/>
    </source>
</evidence>
<accession>A0A1G2PFX8</accession>
<comment type="cofactor">
    <cofactor evidence="13">
        <name>Mg(2+)</name>
        <dbReference type="ChEBI" id="CHEBI:18420"/>
    </cofactor>
    <text evidence="13">Binds 2 Mg(2+) ion per subunit.</text>
</comment>
<dbReference type="GO" id="GO:0006281">
    <property type="term" value="P:DNA repair"/>
    <property type="evidence" value="ECO:0007669"/>
    <property type="project" value="UniProtKB-UniRule"/>
</dbReference>
<dbReference type="AlphaFoldDB" id="A0A1G2PFX8"/>
<evidence type="ECO:0000256" key="14">
    <source>
        <dbReference type="NCBIfam" id="TIGR00228"/>
    </source>
</evidence>
<keyword evidence="6 13" id="KW-0227">DNA damage</keyword>
<dbReference type="Gene3D" id="3.30.420.10">
    <property type="entry name" value="Ribonuclease H-like superfamily/Ribonuclease H"/>
    <property type="match status" value="1"/>
</dbReference>
<proteinExistence type="inferred from homology"/>
<evidence type="ECO:0000256" key="6">
    <source>
        <dbReference type="ARBA" id="ARBA00022763"/>
    </source>
</evidence>
<feature type="binding site" evidence="13">
    <location>
        <position position="7"/>
    </location>
    <ligand>
        <name>Mg(2+)</name>
        <dbReference type="ChEBI" id="CHEBI:18420"/>
        <label>1</label>
    </ligand>
</feature>